<dbReference type="InterPro" id="IPR006143">
    <property type="entry name" value="RND_pump_MFP"/>
</dbReference>
<dbReference type="SUPFAM" id="SSF111369">
    <property type="entry name" value="HlyD-like secretion proteins"/>
    <property type="match status" value="1"/>
</dbReference>
<reference evidence="4 5" key="1">
    <citation type="journal article" date="2016" name="Environ. Microbiol.">
        <title>Genomic resolution of a cold subsurface aquifer community provides metabolic insights for novel microbes adapted to high CO concentrations.</title>
        <authorList>
            <person name="Probst A.J."/>
            <person name="Castelle C.J."/>
            <person name="Singh A."/>
            <person name="Brown C.T."/>
            <person name="Anantharaman K."/>
            <person name="Sharon I."/>
            <person name="Hug L.A."/>
            <person name="Burstein D."/>
            <person name="Emerson J.B."/>
            <person name="Thomas B.C."/>
            <person name="Banfield J.F."/>
        </authorList>
    </citation>
    <scope>NUCLEOTIDE SEQUENCE [LARGE SCALE GENOMIC DNA]</scope>
    <source>
        <strain evidence="4">CG1_02_37_22</strain>
    </source>
</reference>
<dbReference type="GO" id="GO:0030313">
    <property type="term" value="C:cell envelope"/>
    <property type="evidence" value="ECO:0007669"/>
    <property type="project" value="UniProtKB-SubCell"/>
</dbReference>
<proteinExistence type="inferred from homology"/>
<dbReference type="PANTHER" id="PTHR32347">
    <property type="entry name" value="EFFLUX SYSTEM COMPONENT YKNX-RELATED"/>
    <property type="match status" value="1"/>
</dbReference>
<keyword evidence="3" id="KW-0175">Coiled coil</keyword>
<dbReference type="NCBIfam" id="TIGR01730">
    <property type="entry name" value="RND_mfp"/>
    <property type="match status" value="1"/>
</dbReference>
<gene>
    <name evidence="4" type="ORF">AUJ73_00845</name>
</gene>
<dbReference type="STRING" id="1805209.AUJ73_00845"/>
<dbReference type="GO" id="GO:0022857">
    <property type="term" value="F:transmembrane transporter activity"/>
    <property type="evidence" value="ECO:0007669"/>
    <property type="project" value="InterPro"/>
</dbReference>
<evidence type="ECO:0000256" key="1">
    <source>
        <dbReference type="ARBA" id="ARBA00004196"/>
    </source>
</evidence>
<dbReference type="InterPro" id="IPR050465">
    <property type="entry name" value="UPF0194_transport"/>
</dbReference>
<dbReference type="Gene3D" id="2.40.30.170">
    <property type="match status" value="1"/>
</dbReference>
<evidence type="ECO:0000256" key="3">
    <source>
        <dbReference type="ARBA" id="ARBA00023054"/>
    </source>
</evidence>
<dbReference type="EMBL" id="MNUY01000013">
    <property type="protein sequence ID" value="OIO15309.1"/>
    <property type="molecule type" value="Genomic_DNA"/>
</dbReference>
<evidence type="ECO:0000256" key="2">
    <source>
        <dbReference type="ARBA" id="ARBA00009477"/>
    </source>
</evidence>
<accession>A0A1J4TXH1</accession>
<organism evidence="4 5">
    <name type="scientific">Candidatus Gottesmanbacteria bacterium CG1_02_37_22</name>
    <dbReference type="NCBI Taxonomy" id="1805209"/>
    <lineage>
        <taxon>Bacteria</taxon>
        <taxon>Candidatus Gottesmaniibacteriota</taxon>
    </lineage>
</organism>
<sequence>MIKKHIRKIVILAVFLIIGFLVYRNFTSRNKNGKTESVRVTRGNLEDIMTISGEIDAEEHVNLRFQTAGRISWIGVKEGDLVKKYQTIASLDQKELQKNLQKELNDFMKYKYDYEQTTDTYKDQVITDTIKRIKEKAGFDLNSSVLDVELKDISLKYANLISPIEGLVVRVDSPYAGVNISLPTQAEFEIVNPKTVYFSALADQTEVIKLQEDMLGELSLDSYPDNPLKGSIKNIAFTPKTGESGTVYKIKFIFDDNNDIYKYKLGMTGDLSFVTNKKENVLYLPIKFIKNEKDKKYVNLWKNKEKEKIYIETGLETDNLIEITKGLSENDTIVD</sequence>
<comment type="subcellular location">
    <subcellularLocation>
        <location evidence="1">Cell envelope</location>
    </subcellularLocation>
</comment>
<dbReference type="Gene3D" id="2.40.50.100">
    <property type="match status" value="1"/>
</dbReference>
<dbReference type="GO" id="GO:0016020">
    <property type="term" value="C:membrane"/>
    <property type="evidence" value="ECO:0007669"/>
    <property type="project" value="InterPro"/>
</dbReference>
<evidence type="ECO:0000313" key="4">
    <source>
        <dbReference type="EMBL" id="OIO15309.1"/>
    </source>
</evidence>
<evidence type="ECO:0000313" key="5">
    <source>
        <dbReference type="Proteomes" id="UP000183120"/>
    </source>
</evidence>
<dbReference type="Proteomes" id="UP000183120">
    <property type="component" value="Unassembled WGS sequence"/>
</dbReference>
<comment type="similarity">
    <text evidence="2">Belongs to the membrane fusion protein (MFP) (TC 8.A.1) family.</text>
</comment>
<name>A0A1J4TXH1_9BACT</name>
<protein>
    <submittedName>
        <fullName evidence="4">Uncharacterized protein</fullName>
    </submittedName>
</protein>
<dbReference type="Gene3D" id="6.20.50.140">
    <property type="match status" value="1"/>
</dbReference>
<comment type="caution">
    <text evidence="4">The sequence shown here is derived from an EMBL/GenBank/DDBJ whole genome shotgun (WGS) entry which is preliminary data.</text>
</comment>
<dbReference type="AlphaFoldDB" id="A0A1J4TXH1"/>